<dbReference type="EMBL" id="AP012036">
    <property type="protein sequence ID" value="BAJ82886.1"/>
    <property type="molecule type" value="Genomic_DNA"/>
</dbReference>
<organism evidence="1 2">
    <name type="scientific">Acidiphilium multivorum (strain DSM 11245 / JCM 8867 / NBRC 100883 / AIU 301)</name>
    <dbReference type="NCBI Taxonomy" id="926570"/>
    <lineage>
        <taxon>Bacteria</taxon>
        <taxon>Pseudomonadati</taxon>
        <taxon>Pseudomonadota</taxon>
        <taxon>Alphaproteobacteria</taxon>
        <taxon>Acetobacterales</taxon>
        <taxon>Acidocellaceae</taxon>
        <taxon>Acidiphilium</taxon>
    </lineage>
</organism>
<dbReference type="KEGG" id="amv:ACMV_P1_00900"/>
<dbReference type="HOGENOM" id="CLU_3194897_0_0_5"/>
<evidence type="ECO:0000313" key="1">
    <source>
        <dbReference type="EMBL" id="BAJ82886.1"/>
    </source>
</evidence>
<dbReference type="Proteomes" id="UP000007100">
    <property type="component" value="Plasmid pACMV1"/>
</dbReference>
<dbReference type="AlphaFoldDB" id="F0J719"/>
<sequence length="45" mass="5376">MRSPWVLKGLSVAEDTDITDAENRAGYHHYNNPYFSSRFYLEYNF</sequence>
<proteinExistence type="predicted"/>
<reference evidence="1 2" key="1">
    <citation type="submission" date="2010-12" db="EMBL/GenBank/DDBJ databases">
        <title>Whole genome sequence of Acidiphilium multivorum AIU301.</title>
        <authorList>
            <person name="Narita-Yamada S."/>
            <person name="Nakamura S."/>
            <person name="Ito N."/>
            <person name="Takarada H."/>
            <person name="Katano Y."/>
            <person name="Nakazawa H."/>
            <person name="Hosoyama A."/>
            <person name="Yamada R."/>
            <person name="Fujita N."/>
        </authorList>
    </citation>
    <scope>NUCLEOTIDE SEQUENCE [LARGE SCALE GENOMIC DNA]</scope>
    <source>
        <strain evidence="2">DSM 11245 / JCM 8867 / AIU301</strain>
        <plasmid evidence="1 2">pACMV1</plasmid>
    </source>
</reference>
<accession>F0J719</accession>
<dbReference type="RefSeq" id="WP_013634922.1">
    <property type="nucleotide sequence ID" value="NC_015178.1"/>
</dbReference>
<geneLocation type="plasmid" evidence="1 2">
    <name>pACMV1</name>
</geneLocation>
<evidence type="ECO:0008006" key="3">
    <source>
        <dbReference type="Google" id="ProtNLM"/>
    </source>
</evidence>
<gene>
    <name evidence="1" type="ordered locus">ACMV_P1_00900</name>
</gene>
<protein>
    <recommendedName>
        <fullName evidence="3">TonB-dependent receptor</fullName>
    </recommendedName>
</protein>
<keyword evidence="1" id="KW-0614">Plasmid</keyword>
<name>F0J719_ACIMA</name>
<evidence type="ECO:0000313" key="2">
    <source>
        <dbReference type="Proteomes" id="UP000007100"/>
    </source>
</evidence>
<keyword evidence="2" id="KW-1185">Reference proteome</keyword>